<evidence type="ECO:0000313" key="3">
    <source>
        <dbReference type="Proteomes" id="UP001224433"/>
    </source>
</evidence>
<accession>A0ABY9J6V5</accession>
<evidence type="ECO:0000313" key="2">
    <source>
        <dbReference type="EMBL" id="WLQ63530.1"/>
    </source>
</evidence>
<gene>
    <name evidence="2" type="ORF">P8A20_08000</name>
</gene>
<evidence type="ECO:0000256" key="1">
    <source>
        <dbReference type="SAM" id="MobiDB-lite"/>
    </source>
</evidence>
<protein>
    <submittedName>
        <fullName evidence="2">Uncharacterized protein</fullName>
    </submittedName>
</protein>
<dbReference type="EMBL" id="CP120983">
    <property type="protein sequence ID" value="WLQ63530.1"/>
    <property type="molecule type" value="Genomic_DNA"/>
</dbReference>
<organism evidence="2 3">
    <name type="scientific">Streptomyces glycanivorans</name>
    <dbReference type="NCBI Taxonomy" id="3033808"/>
    <lineage>
        <taxon>Bacteria</taxon>
        <taxon>Bacillati</taxon>
        <taxon>Actinomycetota</taxon>
        <taxon>Actinomycetes</taxon>
        <taxon>Kitasatosporales</taxon>
        <taxon>Streptomycetaceae</taxon>
        <taxon>Streptomyces</taxon>
    </lineage>
</organism>
<feature type="region of interest" description="Disordered" evidence="1">
    <location>
        <begin position="1"/>
        <end position="25"/>
    </location>
</feature>
<proteinExistence type="predicted"/>
<name>A0ABY9J6V5_9ACTN</name>
<keyword evidence="3" id="KW-1185">Reference proteome</keyword>
<reference evidence="2 3" key="1">
    <citation type="submission" date="2023-03" db="EMBL/GenBank/DDBJ databases">
        <title>Isolation and description of six Streptomyces strains from soil environments, able to metabolize different microbial glucans.</title>
        <authorList>
            <person name="Widen T."/>
            <person name="Larsbrink J."/>
        </authorList>
    </citation>
    <scope>NUCLEOTIDE SEQUENCE [LARGE SCALE GENOMIC DNA]</scope>
    <source>
        <strain evidence="2 3">Alt3</strain>
    </source>
</reference>
<dbReference type="Proteomes" id="UP001224433">
    <property type="component" value="Chromosome"/>
</dbReference>
<dbReference type="RefSeq" id="WP_147959914.1">
    <property type="nucleotide sequence ID" value="NZ_CP120983.1"/>
</dbReference>
<sequence>MTRGPSPHTVNRSTEGGGITARDEARCGLHVTGAGRGLPDEVPEEPRHLSLNADRVFHEGEVPGAQERSHVMPCGHG</sequence>